<evidence type="ECO:0008006" key="5">
    <source>
        <dbReference type="Google" id="ProtNLM"/>
    </source>
</evidence>
<evidence type="ECO:0000256" key="1">
    <source>
        <dbReference type="SAM" id="Coils"/>
    </source>
</evidence>
<dbReference type="SUPFAM" id="SSF158791">
    <property type="entry name" value="MgtE N-terminal domain-like"/>
    <property type="match status" value="1"/>
</dbReference>
<comment type="caution">
    <text evidence="3">The sequence shown here is derived from an EMBL/GenBank/DDBJ whole genome shotgun (WGS) entry which is preliminary data.</text>
</comment>
<feature type="coiled-coil region" evidence="1">
    <location>
        <begin position="263"/>
        <end position="297"/>
    </location>
</feature>
<feature type="compositionally biased region" description="Polar residues" evidence="2">
    <location>
        <begin position="64"/>
        <end position="76"/>
    </location>
</feature>
<evidence type="ECO:0000256" key="2">
    <source>
        <dbReference type="SAM" id="MobiDB-lite"/>
    </source>
</evidence>
<organism evidence="3 4">
    <name type="scientific">Devosia litorisediminis</name>
    <dbReference type="NCBI Taxonomy" id="2829817"/>
    <lineage>
        <taxon>Bacteria</taxon>
        <taxon>Pseudomonadati</taxon>
        <taxon>Pseudomonadota</taxon>
        <taxon>Alphaproteobacteria</taxon>
        <taxon>Hyphomicrobiales</taxon>
        <taxon>Devosiaceae</taxon>
        <taxon>Devosia</taxon>
    </lineage>
</organism>
<feature type="region of interest" description="Disordered" evidence="2">
    <location>
        <begin position="64"/>
        <end position="124"/>
    </location>
</feature>
<proteinExistence type="predicted"/>
<keyword evidence="1" id="KW-0175">Coiled coil</keyword>
<protein>
    <recommendedName>
        <fullName evidence="5">Magnesium transporter MgtE intracellular domain-containing protein</fullName>
    </recommendedName>
</protein>
<sequence length="382" mass="39074">MTNIRLLPVVVFAIAALLVLKTVGLVTNGGYVLTGVRTVQAAGGGGGGGGEGGNVTESDATLTLPQEPTLQDTSPTMADPSPTMGQQSEAGGHGAAAAPAGGHGEEPAAEGDHGDAAADDHEATSETLAADHDLSNDASHGVDGSKDTYCVDSDAAIDAEGNVIINPASDAAAAAGDGHGGSAEPEIAPRSGDPMPVFAESMADCLPSGDAVPLLIDGKGGVVPLMSTDAASETEQLLLQRLAARRDELQKYEDDLSLRSSIVDAAEKRIEERAATLSALEAQISSLVDQREEMEAGQFAGIVAMYETMKPKDAANIFNNLDMNVLLRVAKTMSPRKMAPILAVMDTARAQELTVEMAALADRPASEMTPDALAALPQIVGQ</sequence>
<dbReference type="Proteomes" id="UP000678281">
    <property type="component" value="Unassembled WGS sequence"/>
</dbReference>
<feature type="compositionally biased region" description="Basic and acidic residues" evidence="2">
    <location>
        <begin position="103"/>
        <end position="124"/>
    </location>
</feature>
<feature type="region of interest" description="Disordered" evidence="2">
    <location>
        <begin position="172"/>
        <end position="191"/>
    </location>
</feature>
<evidence type="ECO:0000313" key="3">
    <source>
        <dbReference type="EMBL" id="MBS3847915.1"/>
    </source>
</evidence>
<dbReference type="EMBL" id="JAGXTP010000001">
    <property type="protein sequence ID" value="MBS3847915.1"/>
    <property type="molecule type" value="Genomic_DNA"/>
</dbReference>
<keyword evidence="4" id="KW-1185">Reference proteome</keyword>
<dbReference type="RefSeq" id="WP_212657503.1">
    <property type="nucleotide sequence ID" value="NZ_JAGXTP010000001.1"/>
</dbReference>
<dbReference type="AlphaFoldDB" id="A0A942ID72"/>
<gene>
    <name evidence="3" type="ORF">KD146_04305</name>
</gene>
<accession>A0A942ID72</accession>
<evidence type="ECO:0000313" key="4">
    <source>
        <dbReference type="Proteomes" id="UP000678281"/>
    </source>
</evidence>
<reference evidence="3" key="1">
    <citation type="submission" date="2021-04" db="EMBL/GenBank/DDBJ databases">
        <title>Devosia litorisediminis sp. nov., isolated from a sand dune.</title>
        <authorList>
            <person name="Park S."/>
            <person name="Yoon J.-H."/>
        </authorList>
    </citation>
    <scope>NUCLEOTIDE SEQUENCE</scope>
    <source>
        <strain evidence="3">BSSL-BM10</strain>
    </source>
</reference>
<name>A0A942ID72_9HYPH</name>